<dbReference type="SMART" id="SM00262">
    <property type="entry name" value="GEL"/>
    <property type="match status" value="3"/>
</dbReference>
<feature type="domain" description="Gelsolin-like" evidence="2">
    <location>
        <begin position="271"/>
        <end position="340"/>
    </location>
</feature>
<sequence length="351" mass="38987">METQTHKMLLFRSSPAQFSVTAREAGLHGWRIEKLQPVPLPADQLGSFFTGDAYLVLSNRGEESSLHMWIGEKSSRDEQVACAMLATQLDDFLGGNPSREVQGFREESPTRWGWSLRTASIAKWGVESGFRKSRPGSAPPNRLYQIKGKSNIRAREVELSWGSFNKGDCFILDLNQVLISWSGSQANVFEKQKMNEIAALIRDTERLGKATVCSVCEGEEPPEMLQVLGPKPALKEGSPEEDLQADTSNSASLYKVSDATGAMKLSKVSEKSPFGRELLVREDCFVLDNGANGKIYVWKGSGANAEEKAAALKVADDFIQQMNYSKLKTQVEIIPQGREGVLFKQFFKSWH</sequence>
<dbReference type="Proteomes" id="UP001369086">
    <property type="component" value="Unassembled WGS sequence"/>
</dbReference>
<dbReference type="InterPro" id="IPR007122">
    <property type="entry name" value="Villin/Gelsolin"/>
</dbReference>
<dbReference type="CDD" id="cd11292">
    <property type="entry name" value="gelsolin_S3_like"/>
    <property type="match status" value="1"/>
</dbReference>
<feature type="domain" description="Gelsolin-like" evidence="2">
    <location>
        <begin position="151"/>
        <end position="225"/>
    </location>
</feature>
<keyword evidence="4" id="KW-1185">Reference proteome</keyword>
<dbReference type="Pfam" id="PF00626">
    <property type="entry name" value="Gelsolin"/>
    <property type="match status" value="3"/>
</dbReference>
<keyword evidence="1" id="KW-0009">Actin-binding</keyword>
<dbReference type="PANTHER" id="PTHR11977:SF127">
    <property type="entry name" value="MACROPHAGE-CAPPING PROTEIN"/>
    <property type="match status" value="1"/>
</dbReference>
<dbReference type="Gene3D" id="3.40.20.10">
    <property type="entry name" value="Severin"/>
    <property type="match status" value="3"/>
</dbReference>
<protein>
    <submittedName>
        <fullName evidence="3">Macrophage-capping protein-like</fullName>
    </submittedName>
</protein>
<dbReference type="PANTHER" id="PTHR11977">
    <property type="entry name" value="VILLIN"/>
    <property type="match status" value="1"/>
</dbReference>
<dbReference type="CDD" id="cd11289">
    <property type="entry name" value="gelsolin_S2_like"/>
    <property type="match status" value="1"/>
</dbReference>
<gene>
    <name evidence="3" type="ORF">HHUSO_G36257</name>
</gene>
<comment type="caution">
    <text evidence="3">The sequence shown here is derived from an EMBL/GenBank/DDBJ whole genome shotgun (WGS) entry which is preliminary data.</text>
</comment>
<dbReference type="SUPFAM" id="SSF55753">
    <property type="entry name" value="Actin depolymerizing proteins"/>
    <property type="match status" value="3"/>
</dbReference>
<feature type="domain" description="Gelsolin-like" evidence="2">
    <location>
        <begin position="37"/>
        <end position="105"/>
    </location>
</feature>
<proteinExistence type="predicted"/>
<dbReference type="InterPro" id="IPR007123">
    <property type="entry name" value="Gelsolin-like_dom"/>
</dbReference>
<evidence type="ECO:0000313" key="3">
    <source>
        <dbReference type="EMBL" id="KAK6466541.1"/>
    </source>
</evidence>
<organism evidence="3 4">
    <name type="scientific">Huso huso</name>
    <name type="common">Beluga</name>
    <name type="synonym">Acipenser huso</name>
    <dbReference type="NCBI Taxonomy" id="61971"/>
    <lineage>
        <taxon>Eukaryota</taxon>
        <taxon>Metazoa</taxon>
        <taxon>Chordata</taxon>
        <taxon>Craniata</taxon>
        <taxon>Vertebrata</taxon>
        <taxon>Euteleostomi</taxon>
        <taxon>Actinopterygii</taxon>
        <taxon>Chondrostei</taxon>
        <taxon>Acipenseriformes</taxon>
        <taxon>Acipenseridae</taxon>
        <taxon>Huso</taxon>
    </lineage>
</organism>
<evidence type="ECO:0000259" key="2">
    <source>
        <dbReference type="Pfam" id="PF00626"/>
    </source>
</evidence>
<dbReference type="InterPro" id="IPR029006">
    <property type="entry name" value="ADF-H/Gelsolin-like_dom_sf"/>
</dbReference>
<reference evidence="3 4" key="1">
    <citation type="submission" date="2021-05" db="EMBL/GenBank/DDBJ databases">
        <authorList>
            <person name="Zahm M."/>
            <person name="Klopp C."/>
            <person name="Cabau C."/>
            <person name="Kuhl H."/>
            <person name="Suciu R."/>
            <person name="Ciorpac M."/>
            <person name="Holostenco D."/>
            <person name="Gessner J."/>
            <person name="Wuertz S."/>
            <person name="Hohne C."/>
            <person name="Stock M."/>
            <person name="Gislard M."/>
            <person name="Lluch J."/>
            <person name="Milhes M."/>
            <person name="Lampietro C."/>
            <person name="Lopez Roques C."/>
            <person name="Donnadieu C."/>
            <person name="Du K."/>
            <person name="Schartl M."/>
            <person name="Guiguen Y."/>
        </authorList>
    </citation>
    <scope>NUCLEOTIDE SEQUENCE [LARGE SCALE GENOMIC DNA]</scope>
    <source>
        <strain evidence="3">Hh-F2</strain>
        <tissue evidence="3">Blood</tissue>
    </source>
</reference>
<evidence type="ECO:0000313" key="4">
    <source>
        <dbReference type="Proteomes" id="UP001369086"/>
    </source>
</evidence>
<accession>A0ABR0Y1I8</accession>
<dbReference type="PRINTS" id="PR00597">
    <property type="entry name" value="GELSOLIN"/>
</dbReference>
<evidence type="ECO:0000256" key="1">
    <source>
        <dbReference type="ARBA" id="ARBA00023203"/>
    </source>
</evidence>
<dbReference type="EMBL" id="JAHFZB010000056">
    <property type="protein sequence ID" value="KAK6466541.1"/>
    <property type="molecule type" value="Genomic_DNA"/>
</dbReference>
<name>A0ABR0Y1I8_HUSHU</name>